<dbReference type="PANTHER" id="PTHR10584:SF166">
    <property type="entry name" value="RIBOKINASE"/>
    <property type="match status" value="1"/>
</dbReference>
<dbReference type="GO" id="GO:0005829">
    <property type="term" value="C:cytosol"/>
    <property type="evidence" value="ECO:0007669"/>
    <property type="project" value="TreeGrafter"/>
</dbReference>
<gene>
    <name evidence="4" type="ORF">IAB02_03035</name>
</gene>
<feature type="domain" description="Carbohydrate kinase PfkB" evidence="3">
    <location>
        <begin position="5"/>
        <end position="298"/>
    </location>
</feature>
<comment type="caution">
    <text evidence="4">The sequence shown here is derived from an EMBL/GenBank/DDBJ whole genome shotgun (WGS) entry which is preliminary data.</text>
</comment>
<keyword evidence="1" id="KW-0808">Transferase</keyword>
<reference evidence="4" key="2">
    <citation type="journal article" date="2021" name="PeerJ">
        <title>Extensive microbial diversity within the chicken gut microbiome revealed by metagenomics and culture.</title>
        <authorList>
            <person name="Gilroy R."/>
            <person name="Ravi A."/>
            <person name="Getino M."/>
            <person name="Pursley I."/>
            <person name="Horton D.L."/>
            <person name="Alikhan N.F."/>
            <person name="Baker D."/>
            <person name="Gharbi K."/>
            <person name="Hall N."/>
            <person name="Watson M."/>
            <person name="Adriaenssens E.M."/>
            <person name="Foster-Nyarko E."/>
            <person name="Jarju S."/>
            <person name="Secka A."/>
            <person name="Antonio M."/>
            <person name="Oren A."/>
            <person name="Chaudhuri R.R."/>
            <person name="La Ragione R."/>
            <person name="Hildebrand F."/>
            <person name="Pallen M.J."/>
        </authorList>
    </citation>
    <scope>NUCLEOTIDE SEQUENCE</scope>
    <source>
        <strain evidence="4">ChiHcec3-11533</strain>
    </source>
</reference>
<dbReference type="InterPro" id="IPR011611">
    <property type="entry name" value="PfkB_dom"/>
</dbReference>
<dbReference type="SUPFAM" id="SSF53613">
    <property type="entry name" value="Ribokinase-like"/>
    <property type="match status" value="1"/>
</dbReference>
<proteinExistence type="predicted"/>
<evidence type="ECO:0000256" key="1">
    <source>
        <dbReference type="ARBA" id="ARBA00022679"/>
    </source>
</evidence>
<evidence type="ECO:0000256" key="2">
    <source>
        <dbReference type="ARBA" id="ARBA00022777"/>
    </source>
</evidence>
<dbReference type="Pfam" id="PF00294">
    <property type="entry name" value="PfkB"/>
    <property type="match status" value="1"/>
</dbReference>
<keyword evidence="2 4" id="KW-0418">Kinase</keyword>
<dbReference type="PROSITE" id="PS00584">
    <property type="entry name" value="PFKB_KINASES_2"/>
    <property type="match status" value="1"/>
</dbReference>
<dbReference type="EMBL" id="DVMU01000068">
    <property type="protein sequence ID" value="HIU33513.1"/>
    <property type="molecule type" value="Genomic_DNA"/>
</dbReference>
<reference evidence="4" key="1">
    <citation type="submission" date="2020-10" db="EMBL/GenBank/DDBJ databases">
        <authorList>
            <person name="Gilroy R."/>
        </authorList>
    </citation>
    <scope>NUCLEOTIDE SEQUENCE</scope>
    <source>
        <strain evidence="4">ChiHcec3-11533</strain>
    </source>
</reference>
<dbReference type="InterPro" id="IPR002173">
    <property type="entry name" value="Carboh/pur_kinase_PfkB_CS"/>
</dbReference>
<protein>
    <submittedName>
        <fullName evidence="4">Carbohydrate kinase family protein</fullName>
    </submittedName>
</protein>
<evidence type="ECO:0000313" key="5">
    <source>
        <dbReference type="Proteomes" id="UP000824072"/>
    </source>
</evidence>
<dbReference type="GO" id="GO:0016301">
    <property type="term" value="F:kinase activity"/>
    <property type="evidence" value="ECO:0007669"/>
    <property type="project" value="UniProtKB-KW"/>
</dbReference>
<name>A0A9D1IAR4_9FIRM</name>
<dbReference type="Proteomes" id="UP000824072">
    <property type="component" value="Unassembled WGS sequence"/>
</dbReference>
<evidence type="ECO:0000313" key="4">
    <source>
        <dbReference type="EMBL" id="HIU33513.1"/>
    </source>
</evidence>
<accession>A0A9D1IAR4</accession>
<dbReference type="AlphaFoldDB" id="A0A9D1IAR4"/>
<evidence type="ECO:0000259" key="3">
    <source>
        <dbReference type="Pfam" id="PF00294"/>
    </source>
</evidence>
<dbReference type="PROSITE" id="PS00583">
    <property type="entry name" value="PFKB_KINASES_1"/>
    <property type="match status" value="1"/>
</dbReference>
<dbReference type="PANTHER" id="PTHR10584">
    <property type="entry name" value="SUGAR KINASE"/>
    <property type="match status" value="1"/>
</dbReference>
<dbReference type="Gene3D" id="3.40.1190.20">
    <property type="match status" value="1"/>
</dbReference>
<dbReference type="InterPro" id="IPR029056">
    <property type="entry name" value="Ribokinase-like"/>
</dbReference>
<organism evidence="4 5">
    <name type="scientific">Candidatus Pullichristensenella excrementigallinarum</name>
    <dbReference type="NCBI Taxonomy" id="2840907"/>
    <lineage>
        <taxon>Bacteria</taxon>
        <taxon>Bacillati</taxon>
        <taxon>Bacillota</taxon>
        <taxon>Clostridia</taxon>
        <taxon>Candidatus Pullichristensenella</taxon>
    </lineage>
</organism>
<sequence length="313" mass="33150">MRQYDVLCAGLMVMDVIATNVTRAVFDMDTLHTKRTVYSTGGDALNVSMNLTKLGAKVAMAGCVGNDAAGLGILRQLDDAGINHDCVQVVKDETTATSMVLCEPNGERHFLYYGGANRDFDGSSLTDEALSQAKILFIGSFLGLPALEEGHLLPLFQRAHALGLMTAMDACGGSREDCGPETIRDVLPVLDVFIPSEGEAAVLSGESDPEKAIKFFAENGVKLAGVKLGKDGCLLYQDGAFLHVPAYYCETPVDTTGAGDAFMSGFLRGLTLGEPLETCARMGCAMGNSCVRSLGATTHNCSLESIRAIMQQA</sequence>
<dbReference type="CDD" id="cd01166">
    <property type="entry name" value="KdgK"/>
    <property type="match status" value="1"/>
</dbReference>